<protein>
    <submittedName>
        <fullName evidence="1">Uncharacterized protein</fullName>
    </submittedName>
</protein>
<evidence type="ECO:0000313" key="1">
    <source>
        <dbReference type="EMBL" id="GCD10457.1"/>
    </source>
</evidence>
<proteinExistence type="predicted"/>
<dbReference type="AlphaFoldDB" id="A0A401ULQ9"/>
<name>A0A401ULQ9_9CLOT</name>
<accession>A0A401ULQ9</accession>
<comment type="caution">
    <text evidence="1">The sequence shown here is derived from an EMBL/GenBank/DDBJ whole genome shotgun (WGS) entry which is preliminary data.</text>
</comment>
<reference evidence="1 2" key="1">
    <citation type="submission" date="2018-11" db="EMBL/GenBank/DDBJ databases">
        <title>Genome sequencing and assembly of Clostridium tagluense strain A121.</title>
        <authorList>
            <person name="Murakami T."/>
            <person name="Segawa T."/>
            <person name="Shcherbakova V.A."/>
            <person name="Mori H."/>
            <person name="Yoshimura Y."/>
        </authorList>
    </citation>
    <scope>NUCLEOTIDE SEQUENCE [LARGE SCALE GENOMIC DNA]</scope>
    <source>
        <strain evidence="1 2">A121</strain>
    </source>
</reference>
<evidence type="ECO:0000313" key="2">
    <source>
        <dbReference type="Proteomes" id="UP000287872"/>
    </source>
</evidence>
<dbReference type="EMBL" id="BHYK01000010">
    <property type="protein sequence ID" value="GCD10457.1"/>
    <property type="molecule type" value="Genomic_DNA"/>
</dbReference>
<organism evidence="1 2">
    <name type="scientific">Clostridium tagluense</name>
    <dbReference type="NCBI Taxonomy" id="360422"/>
    <lineage>
        <taxon>Bacteria</taxon>
        <taxon>Bacillati</taxon>
        <taxon>Bacillota</taxon>
        <taxon>Clostridia</taxon>
        <taxon>Eubacteriales</taxon>
        <taxon>Clostridiaceae</taxon>
        <taxon>Clostridium</taxon>
    </lineage>
</organism>
<dbReference type="OrthoDB" id="1804777at2"/>
<keyword evidence="2" id="KW-1185">Reference proteome</keyword>
<gene>
    <name evidence="1" type="ORF">Ctaglu_20800</name>
</gene>
<sequence>MREYKDITHIAIEKNVYSGADVIKLQELISKDKELCNRRLTFINEHRTKNKFNRIDTCVGAVNLGQVIFCEDDEEAIEQLKEYCGEFSIHDDFPDALADVVQRLLEIKTTQYLKFDTGFYF</sequence>
<dbReference type="Proteomes" id="UP000287872">
    <property type="component" value="Unassembled WGS sequence"/>
</dbReference>